<keyword evidence="3" id="KW-1185">Reference proteome</keyword>
<sequence>MVNATAYFLFCDDKARAATRRYRVSEFRLLLVAACGGGPGAIMAQRVIRHKTRKQPFADMLMLIVGIQIGAVIGLGLLYMALHADHTATVAYTLAPPRIATA</sequence>
<keyword evidence="1" id="KW-0812">Transmembrane</keyword>
<evidence type="ECO:0000313" key="2">
    <source>
        <dbReference type="EMBL" id="TRW18378.1"/>
    </source>
</evidence>
<dbReference type="Proteomes" id="UP000317894">
    <property type="component" value="Unassembled WGS sequence"/>
</dbReference>
<reference evidence="2 3" key="1">
    <citation type="submission" date="2019-07" db="EMBL/GenBank/DDBJ databases">
        <title>Novel species isolated from glacier.</title>
        <authorList>
            <person name="Liu Q."/>
            <person name="Xin Y.-H."/>
        </authorList>
    </citation>
    <scope>NUCLEOTIDE SEQUENCE [LARGE SCALE GENOMIC DNA]</scope>
    <source>
        <strain evidence="2 3">LB1R16</strain>
    </source>
</reference>
<proteinExistence type="predicted"/>
<dbReference type="EMBL" id="VJWA01000001">
    <property type="protein sequence ID" value="TRW18378.1"/>
    <property type="molecule type" value="Genomic_DNA"/>
</dbReference>
<accession>A0A552UJG5</accession>
<evidence type="ECO:0000313" key="3">
    <source>
        <dbReference type="Proteomes" id="UP000317894"/>
    </source>
</evidence>
<feature type="transmembrane region" description="Helical" evidence="1">
    <location>
        <begin position="27"/>
        <end position="48"/>
    </location>
</feature>
<dbReference type="Pfam" id="PF06961">
    <property type="entry name" value="DUF1294"/>
    <property type="match status" value="1"/>
</dbReference>
<comment type="caution">
    <text evidence="2">The sequence shown here is derived from an EMBL/GenBank/DDBJ whole genome shotgun (WGS) entry which is preliminary data.</text>
</comment>
<keyword evidence="1" id="KW-0472">Membrane</keyword>
<dbReference type="InterPro" id="IPR010718">
    <property type="entry name" value="DUF1294"/>
</dbReference>
<feature type="transmembrane region" description="Helical" evidence="1">
    <location>
        <begin position="60"/>
        <end position="82"/>
    </location>
</feature>
<evidence type="ECO:0000256" key="1">
    <source>
        <dbReference type="SAM" id="Phobius"/>
    </source>
</evidence>
<keyword evidence="1" id="KW-1133">Transmembrane helix</keyword>
<dbReference type="OrthoDB" id="72963at2"/>
<dbReference type="AlphaFoldDB" id="A0A552UJG5"/>
<gene>
    <name evidence="2" type="ORF">FMM06_03765</name>
</gene>
<organism evidence="2 3">
    <name type="scientific">Glacieibacterium frigidum</name>
    <dbReference type="NCBI Taxonomy" id="2593303"/>
    <lineage>
        <taxon>Bacteria</taxon>
        <taxon>Pseudomonadati</taxon>
        <taxon>Pseudomonadota</taxon>
        <taxon>Alphaproteobacteria</taxon>
        <taxon>Sphingomonadales</taxon>
        <taxon>Sphingosinicellaceae</taxon>
        <taxon>Glacieibacterium</taxon>
    </lineage>
</organism>
<protein>
    <submittedName>
        <fullName evidence="2">DUF1294 domain-containing protein</fullName>
    </submittedName>
</protein>
<name>A0A552UJG5_9SPHN</name>